<keyword evidence="2" id="KW-1185">Reference proteome</keyword>
<protein>
    <submittedName>
        <fullName evidence="1">Uncharacterized protein</fullName>
    </submittedName>
</protein>
<proteinExistence type="predicted"/>
<accession>A0A1D8B2B0</accession>
<sequence length="174" mass="18959">MSHEFQAVPAGRAVEIVRAWALHTWPMTVDEGVGVYTGLGFRCAGSDPEMFTSDLSPDEDVSYFNSEHGSVFGVRVQLSNLVPEAGWAASLPRSREAFESYAAAFSQVFGAPYSKDSTESSFKAQWFLDNGAGVGLNGNQALITASVESPEDAEYHLSELEDEKNGIPLDFDYF</sequence>
<dbReference type="OrthoDB" id="3254024at2"/>
<dbReference type="Pfam" id="PF19818">
    <property type="entry name" value="DUF6301"/>
    <property type="match status" value="1"/>
</dbReference>
<dbReference type="RefSeq" id="WP_009743633.1">
    <property type="nucleotide sequence ID" value="NZ_CP017298.1"/>
</dbReference>
<evidence type="ECO:0000313" key="1">
    <source>
        <dbReference type="EMBL" id="AOS47267.1"/>
    </source>
</evidence>
<dbReference type="EMBL" id="CP017298">
    <property type="protein sequence ID" value="AOS47267.1"/>
    <property type="molecule type" value="Genomic_DNA"/>
</dbReference>
<dbReference type="InterPro" id="IPR046268">
    <property type="entry name" value="DUF6301"/>
</dbReference>
<dbReference type="Proteomes" id="UP000095214">
    <property type="component" value="Chromosome"/>
</dbReference>
<gene>
    <name evidence="1" type="ORF">BH719_04825</name>
</gene>
<reference evidence="1 2" key="1">
    <citation type="submission" date="2016-09" db="EMBL/GenBank/DDBJ databases">
        <title>Complete genome sequence of Actinomyces hongkongensis HKU8.</title>
        <authorList>
            <person name="Gao Y.-X."/>
            <person name="Zhou Y.-Y."/>
            <person name="Xie Y."/>
            <person name="Wang M."/>
            <person name="Wang S.-J."/>
            <person name="Shen S.-G."/>
        </authorList>
    </citation>
    <scope>NUCLEOTIDE SEQUENCE [LARGE SCALE GENOMIC DNA]</scope>
    <source>
        <strain evidence="1 2">HKU8</strain>
    </source>
</reference>
<evidence type="ECO:0000313" key="2">
    <source>
        <dbReference type="Proteomes" id="UP000095214"/>
    </source>
</evidence>
<dbReference type="KEGG" id="phon:BH719_04825"/>
<dbReference type="AlphaFoldDB" id="A0A1D8B2B0"/>
<organism evidence="1 2">
    <name type="scientific">Pauljensenia hongkongensis</name>
    <dbReference type="NCBI Taxonomy" id="178339"/>
    <lineage>
        <taxon>Bacteria</taxon>
        <taxon>Bacillati</taxon>
        <taxon>Actinomycetota</taxon>
        <taxon>Actinomycetes</taxon>
        <taxon>Actinomycetales</taxon>
        <taxon>Actinomycetaceae</taxon>
        <taxon>Pauljensenia</taxon>
    </lineage>
</organism>
<name>A0A1D8B2B0_9ACTO</name>
<dbReference type="STRING" id="178339.BH719_04825"/>